<evidence type="ECO:0000256" key="9">
    <source>
        <dbReference type="ARBA" id="ARBA00032824"/>
    </source>
</evidence>
<evidence type="ECO:0000256" key="13">
    <source>
        <dbReference type="PIRSR" id="PIRSR000239-1"/>
    </source>
</evidence>
<feature type="active site" description="Cysteine sulfenic acid (-SOH) intermediate; for peroxidase activity" evidence="13">
    <location>
        <position position="48"/>
    </location>
</feature>
<comment type="function">
    <text evidence="1">Thiol-specific peroxidase that catalyzes the reduction of hydrogen peroxide and organic hydroperoxides to water and alcohols, respectively. Plays a role in cell protection against oxidative stress by detoxifying peroxides and as sensor of hydrogen peroxide-mediated signaling events.</text>
</comment>
<dbReference type="EMBL" id="BMNA01000005">
    <property type="protein sequence ID" value="GGM07186.1"/>
    <property type="molecule type" value="Genomic_DNA"/>
</dbReference>
<dbReference type="InterPro" id="IPR050924">
    <property type="entry name" value="Peroxiredoxin_BCP/PrxQ"/>
</dbReference>
<comment type="caution">
    <text evidence="15">The sequence shown here is derived from an EMBL/GenBank/DDBJ whole genome shotgun (WGS) entry which is preliminary data.</text>
</comment>
<evidence type="ECO:0000256" key="11">
    <source>
        <dbReference type="ARBA" id="ARBA00041373"/>
    </source>
</evidence>
<keyword evidence="7" id="KW-1015">Disulfide bond</keyword>
<dbReference type="InterPro" id="IPR024706">
    <property type="entry name" value="Peroxiredoxin_AhpC-typ"/>
</dbReference>
<dbReference type="PROSITE" id="PS51352">
    <property type="entry name" value="THIOREDOXIN_2"/>
    <property type="match status" value="1"/>
</dbReference>
<dbReference type="InterPro" id="IPR000866">
    <property type="entry name" value="AhpC/TSA"/>
</dbReference>
<comment type="similarity">
    <text evidence="10">Belongs to the peroxiredoxin family. BCP/PrxQ subfamily.</text>
</comment>
<accession>A0A917T1I0</accession>
<evidence type="ECO:0000259" key="14">
    <source>
        <dbReference type="PROSITE" id="PS51352"/>
    </source>
</evidence>
<dbReference type="GO" id="GO:0008379">
    <property type="term" value="F:thioredoxin peroxidase activity"/>
    <property type="evidence" value="ECO:0007669"/>
    <property type="project" value="TreeGrafter"/>
</dbReference>
<feature type="domain" description="Thioredoxin" evidence="14">
    <location>
        <begin position="6"/>
        <end position="158"/>
    </location>
</feature>
<keyword evidence="6" id="KW-0560">Oxidoreductase</keyword>
<evidence type="ECO:0000313" key="16">
    <source>
        <dbReference type="Proteomes" id="UP000655208"/>
    </source>
</evidence>
<reference evidence="15" key="1">
    <citation type="journal article" date="2014" name="Int. J. Syst. Evol. Microbiol.">
        <title>Complete genome sequence of Corynebacterium casei LMG S-19264T (=DSM 44701T), isolated from a smear-ripened cheese.</title>
        <authorList>
            <consortium name="US DOE Joint Genome Institute (JGI-PGF)"/>
            <person name="Walter F."/>
            <person name="Albersmeier A."/>
            <person name="Kalinowski J."/>
            <person name="Ruckert C."/>
        </authorList>
    </citation>
    <scope>NUCLEOTIDE SEQUENCE</scope>
    <source>
        <strain evidence="15">CGMCC 4.7308</strain>
    </source>
</reference>
<evidence type="ECO:0000256" key="8">
    <source>
        <dbReference type="ARBA" id="ARBA00023284"/>
    </source>
</evidence>
<dbReference type="Proteomes" id="UP000655208">
    <property type="component" value="Unassembled WGS sequence"/>
</dbReference>
<dbReference type="FunFam" id="3.40.30.10:FF:000007">
    <property type="entry name" value="Thioredoxin-dependent thiol peroxidase"/>
    <property type="match status" value="1"/>
</dbReference>
<evidence type="ECO:0000256" key="12">
    <source>
        <dbReference type="ARBA" id="ARBA00049091"/>
    </source>
</evidence>
<dbReference type="SUPFAM" id="SSF52833">
    <property type="entry name" value="Thioredoxin-like"/>
    <property type="match status" value="1"/>
</dbReference>
<evidence type="ECO:0000256" key="1">
    <source>
        <dbReference type="ARBA" id="ARBA00003330"/>
    </source>
</evidence>
<evidence type="ECO:0000256" key="3">
    <source>
        <dbReference type="ARBA" id="ARBA00013017"/>
    </source>
</evidence>
<dbReference type="InterPro" id="IPR013766">
    <property type="entry name" value="Thioredoxin_domain"/>
</dbReference>
<keyword evidence="16" id="KW-1185">Reference proteome</keyword>
<evidence type="ECO:0000256" key="2">
    <source>
        <dbReference type="ARBA" id="ARBA00011245"/>
    </source>
</evidence>
<proteinExistence type="inferred from homology"/>
<dbReference type="RefSeq" id="WP_188942697.1">
    <property type="nucleotide sequence ID" value="NZ_BMNA01000005.1"/>
</dbReference>
<dbReference type="GO" id="GO:0005737">
    <property type="term" value="C:cytoplasm"/>
    <property type="evidence" value="ECO:0007669"/>
    <property type="project" value="TreeGrafter"/>
</dbReference>
<organism evidence="15 16">
    <name type="scientific">Nakamurella endophytica</name>
    <dbReference type="NCBI Taxonomy" id="1748367"/>
    <lineage>
        <taxon>Bacteria</taxon>
        <taxon>Bacillati</taxon>
        <taxon>Actinomycetota</taxon>
        <taxon>Actinomycetes</taxon>
        <taxon>Nakamurellales</taxon>
        <taxon>Nakamurellaceae</taxon>
        <taxon>Nakamurella</taxon>
    </lineage>
</organism>
<dbReference type="PANTHER" id="PTHR42801">
    <property type="entry name" value="THIOREDOXIN-DEPENDENT PEROXIDE REDUCTASE"/>
    <property type="match status" value="1"/>
</dbReference>
<evidence type="ECO:0000256" key="7">
    <source>
        <dbReference type="ARBA" id="ARBA00023157"/>
    </source>
</evidence>
<dbReference type="Gene3D" id="3.40.30.10">
    <property type="entry name" value="Glutaredoxin"/>
    <property type="match status" value="1"/>
</dbReference>
<keyword evidence="4" id="KW-0575">Peroxidase</keyword>
<comment type="catalytic activity">
    <reaction evidence="12">
        <text>a hydroperoxide + [thioredoxin]-dithiol = an alcohol + [thioredoxin]-disulfide + H2O</text>
        <dbReference type="Rhea" id="RHEA:62620"/>
        <dbReference type="Rhea" id="RHEA-COMP:10698"/>
        <dbReference type="Rhea" id="RHEA-COMP:10700"/>
        <dbReference type="ChEBI" id="CHEBI:15377"/>
        <dbReference type="ChEBI" id="CHEBI:29950"/>
        <dbReference type="ChEBI" id="CHEBI:30879"/>
        <dbReference type="ChEBI" id="CHEBI:35924"/>
        <dbReference type="ChEBI" id="CHEBI:50058"/>
        <dbReference type="EC" id="1.11.1.24"/>
    </reaction>
</comment>
<dbReference type="PIRSF" id="PIRSF000239">
    <property type="entry name" value="AHPC"/>
    <property type="match status" value="1"/>
</dbReference>
<name>A0A917T1I0_9ACTN</name>
<comment type="subunit">
    <text evidence="2">Monomer.</text>
</comment>
<evidence type="ECO:0000256" key="6">
    <source>
        <dbReference type="ARBA" id="ARBA00023002"/>
    </source>
</evidence>
<dbReference type="CDD" id="cd03017">
    <property type="entry name" value="PRX_BCP"/>
    <property type="match status" value="1"/>
</dbReference>
<protein>
    <recommendedName>
        <fullName evidence="3">thioredoxin-dependent peroxiredoxin</fullName>
        <ecNumber evidence="3">1.11.1.24</ecNumber>
    </recommendedName>
    <alternativeName>
        <fullName evidence="11">Bacterioferritin comigratory protein</fullName>
    </alternativeName>
    <alternativeName>
        <fullName evidence="9">Thioredoxin peroxidase</fullName>
    </alternativeName>
</protein>
<dbReference type="PANTHER" id="PTHR42801:SF4">
    <property type="entry name" value="AHPC_TSA FAMILY PROTEIN"/>
    <property type="match status" value="1"/>
</dbReference>
<dbReference type="InterPro" id="IPR036249">
    <property type="entry name" value="Thioredoxin-like_sf"/>
</dbReference>
<sequence>MPDALPGPGDPAPSWTLPDAQGRPVSLSDFAGRRVVLYFYPAAMTPGCTTEACDFTAARSRLDEAGYHVVGISPDAPEKLARFALDSSLDLTLLSDPDRTVLRAYGAFGEKKQYGRTVQGVIRSTFVVGPDGRIEQAWRNVKATGHVARVLERLGLAA</sequence>
<reference evidence="15" key="2">
    <citation type="submission" date="2020-09" db="EMBL/GenBank/DDBJ databases">
        <authorList>
            <person name="Sun Q."/>
            <person name="Zhou Y."/>
        </authorList>
    </citation>
    <scope>NUCLEOTIDE SEQUENCE</scope>
    <source>
        <strain evidence="15">CGMCC 4.7308</strain>
    </source>
</reference>
<dbReference type="EC" id="1.11.1.24" evidence="3"/>
<evidence type="ECO:0000256" key="5">
    <source>
        <dbReference type="ARBA" id="ARBA00022862"/>
    </source>
</evidence>
<evidence type="ECO:0000256" key="4">
    <source>
        <dbReference type="ARBA" id="ARBA00022559"/>
    </source>
</evidence>
<keyword evidence="5" id="KW-0049">Antioxidant</keyword>
<dbReference type="GO" id="GO:0045454">
    <property type="term" value="P:cell redox homeostasis"/>
    <property type="evidence" value="ECO:0007669"/>
    <property type="project" value="TreeGrafter"/>
</dbReference>
<keyword evidence="8" id="KW-0676">Redox-active center</keyword>
<dbReference type="Pfam" id="PF00578">
    <property type="entry name" value="AhpC-TSA"/>
    <property type="match status" value="1"/>
</dbReference>
<dbReference type="NCBIfam" id="NF006960">
    <property type="entry name" value="PRK09437.1"/>
    <property type="match status" value="1"/>
</dbReference>
<evidence type="ECO:0000313" key="15">
    <source>
        <dbReference type="EMBL" id="GGM07186.1"/>
    </source>
</evidence>
<dbReference type="GO" id="GO:0034599">
    <property type="term" value="P:cellular response to oxidative stress"/>
    <property type="evidence" value="ECO:0007669"/>
    <property type="project" value="TreeGrafter"/>
</dbReference>
<evidence type="ECO:0000256" key="10">
    <source>
        <dbReference type="ARBA" id="ARBA00038489"/>
    </source>
</evidence>
<gene>
    <name evidence="15" type="ORF">GCM10011594_29000</name>
</gene>
<dbReference type="AlphaFoldDB" id="A0A917T1I0"/>